<sequence>MSTTKDTGSGKGLPTTKVGGPLRHNSFPDPEPEYRGYPETNGRGLNPRMFGPLVDDDDVPQSNNSFETIRSDVPSSNELSNPQSNVHHSNESMLTNIPLSNTFFETIPTDVPLSNEPKLTNVRLSIEPEPIIVQIEPSVVNKFNLKHVLSNEYKIVTEDPTKRKGITMRWEKLCKPFNDGGLGIRSLREVNNVMLCKLNWMLNQREETWAQLLHIKFHTISGKRIQYHKRFSIWQGIKHAEGITKPFIGWIIKKGMKIDFWRDSWASDILLREHIDLPRHLWKKCTVRVSNFINVDGWNLPPDISLAFLAMGIDITNIPCNPSVEDIQIWKPEVHGKFSVKNVFVYTRKRLDTAWW</sequence>
<dbReference type="EMBL" id="JACGCM010002006">
    <property type="protein sequence ID" value="KAF6146127.1"/>
    <property type="molecule type" value="Genomic_DNA"/>
</dbReference>
<evidence type="ECO:0000313" key="2">
    <source>
        <dbReference type="EMBL" id="KAF6146127.1"/>
    </source>
</evidence>
<dbReference type="OrthoDB" id="684023at2759"/>
<name>A0A7J7LU84_9MAGN</name>
<keyword evidence="3" id="KW-1185">Reference proteome</keyword>
<feature type="compositionally biased region" description="Polar residues" evidence="1">
    <location>
        <begin position="60"/>
        <end position="90"/>
    </location>
</feature>
<dbReference type="Proteomes" id="UP000541444">
    <property type="component" value="Unassembled WGS sequence"/>
</dbReference>
<reference evidence="2 3" key="1">
    <citation type="journal article" date="2020" name="IScience">
        <title>Genome Sequencing of the Endangered Kingdonia uniflora (Circaeasteraceae, Ranunculales) Reveals Potential Mechanisms of Evolutionary Specialization.</title>
        <authorList>
            <person name="Sun Y."/>
            <person name="Deng T."/>
            <person name="Zhang A."/>
            <person name="Moore M.J."/>
            <person name="Landis J.B."/>
            <person name="Lin N."/>
            <person name="Zhang H."/>
            <person name="Zhang X."/>
            <person name="Huang J."/>
            <person name="Zhang X."/>
            <person name="Sun H."/>
            <person name="Wang H."/>
        </authorList>
    </citation>
    <scope>NUCLEOTIDE SEQUENCE [LARGE SCALE GENOMIC DNA]</scope>
    <source>
        <strain evidence="2">TB1705</strain>
        <tissue evidence="2">Leaf</tissue>
    </source>
</reference>
<evidence type="ECO:0000313" key="3">
    <source>
        <dbReference type="Proteomes" id="UP000541444"/>
    </source>
</evidence>
<feature type="region of interest" description="Disordered" evidence="1">
    <location>
        <begin position="1"/>
        <end position="90"/>
    </location>
</feature>
<organism evidence="2 3">
    <name type="scientific">Kingdonia uniflora</name>
    <dbReference type="NCBI Taxonomy" id="39325"/>
    <lineage>
        <taxon>Eukaryota</taxon>
        <taxon>Viridiplantae</taxon>
        <taxon>Streptophyta</taxon>
        <taxon>Embryophyta</taxon>
        <taxon>Tracheophyta</taxon>
        <taxon>Spermatophyta</taxon>
        <taxon>Magnoliopsida</taxon>
        <taxon>Ranunculales</taxon>
        <taxon>Circaeasteraceae</taxon>
        <taxon>Kingdonia</taxon>
    </lineage>
</organism>
<gene>
    <name evidence="2" type="ORF">GIB67_015565</name>
</gene>
<dbReference type="AlphaFoldDB" id="A0A7J7LU84"/>
<comment type="caution">
    <text evidence="2">The sequence shown here is derived from an EMBL/GenBank/DDBJ whole genome shotgun (WGS) entry which is preliminary data.</text>
</comment>
<protein>
    <submittedName>
        <fullName evidence="2">Uncharacterized protein</fullName>
    </submittedName>
</protein>
<proteinExistence type="predicted"/>
<evidence type="ECO:0000256" key="1">
    <source>
        <dbReference type="SAM" id="MobiDB-lite"/>
    </source>
</evidence>
<accession>A0A7J7LU84</accession>